<dbReference type="EMBL" id="CP060203">
    <property type="protein sequence ID" value="QNS41708.1"/>
    <property type="molecule type" value="Genomic_DNA"/>
</dbReference>
<keyword evidence="2" id="KW-1185">Reference proteome</keyword>
<reference evidence="1 2" key="1">
    <citation type="submission" date="2020-07" db="EMBL/GenBank/DDBJ databases">
        <title>Complete genome and description of Chryseobacterium manosquense strain Marseille-Q2069 sp. nov.</title>
        <authorList>
            <person name="Boxberger M."/>
        </authorList>
    </citation>
    <scope>NUCLEOTIDE SEQUENCE [LARGE SCALE GENOMIC DNA]</scope>
    <source>
        <strain evidence="1 2">Marseille-Q2069</strain>
    </source>
</reference>
<name>A0A7H1DXK0_9FLAO</name>
<proteinExistence type="predicted"/>
<gene>
    <name evidence="1" type="ORF">H0S70_01560</name>
</gene>
<dbReference type="AlphaFoldDB" id="A0A7H1DXK0"/>
<accession>A0A7H1DXK0</accession>
<evidence type="ECO:0000313" key="2">
    <source>
        <dbReference type="Proteomes" id="UP000516438"/>
    </source>
</evidence>
<organism evidence="1 2">
    <name type="scientific">Chryseobacterium manosquense</name>
    <dbReference type="NCBI Taxonomy" id="2754694"/>
    <lineage>
        <taxon>Bacteria</taxon>
        <taxon>Pseudomonadati</taxon>
        <taxon>Bacteroidota</taxon>
        <taxon>Flavobacteriia</taxon>
        <taxon>Flavobacteriales</taxon>
        <taxon>Weeksellaceae</taxon>
        <taxon>Chryseobacterium group</taxon>
        <taxon>Chryseobacterium</taxon>
    </lineage>
</organism>
<dbReference type="KEGG" id="cmaq:H0S70_01560"/>
<evidence type="ECO:0000313" key="1">
    <source>
        <dbReference type="EMBL" id="QNS41708.1"/>
    </source>
</evidence>
<protein>
    <submittedName>
        <fullName evidence="1">Uncharacterized protein</fullName>
    </submittedName>
</protein>
<dbReference type="Proteomes" id="UP000516438">
    <property type="component" value="Chromosome"/>
</dbReference>
<sequence length="47" mass="5475">MEKAILRMGWFIFALEFAKCVKHFLPPGILLCAVVEVFCHCIKTYEK</sequence>